<dbReference type="AlphaFoldDB" id="A0A8C5S725"/>
<dbReference type="PANTHER" id="PTHR24248">
    <property type="entry name" value="ADRENERGIC RECEPTOR-RELATED G-PROTEIN COUPLED RECEPTOR"/>
    <property type="match status" value="1"/>
</dbReference>
<dbReference type="GO" id="GO:0004937">
    <property type="term" value="F:alpha1-adrenergic receptor activity"/>
    <property type="evidence" value="ECO:0007669"/>
    <property type="project" value="TreeGrafter"/>
</dbReference>
<name>A0A8C5S725_LATLA</name>
<reference evidence="12" key="2">
    <citation type="submission" date="2025-09" db="UniProtKB">
        <authorList>
            <consortium name="Ensembl"/>
        </authorList>
    </citation>
    <scope>IDENTIFICATION</scope>
</reference>
<evidence type="ECO:0000256" key="2">
    <source>
        <dbReference type="ARBA" id="ARBA00022475"/>
    </source>
</evidence>
<evidence type="ECO:0000256" key="5">
    <source>
        <dbReference type="ARBA" id="ARBA00023040"/>
    </source>
</evidence>
<feature type="transmembrane region" description="Helical" evidence="10">
    <location>
        <begin position="258"/>
        <end position="280"/>
    </location>
</feature>
<dbReference type="PANTHER" id="PTHR24248:SF14">
    <property type="entry name" value="ALPHA-1D ADRENERGIC RECEPTOR"/>
    <property type="match status" value="1"/>
</dbReference>
<evidence type="ECO:0000256" key="7">
    <source>
        <dbReference type="ARBA" id="ARBA00023170"/>
    </source>
</evidence>
<keyword evidence="2" id="KW-1003">Cell membrane</keyword>
<dbReference type="GO" id="GO:0007204">
    <property type="term" value="P:positive regulation of cytosolic calcium ion concentration"/>
    <property type="evidence" value="ECO:0007669"/>
    <property type="project" value="TreeGrafter"/>
</dbReference>
<comment type="similarity">
    <text evidence="9">Belongs to the G-protein coupled receptor 1 family.</text>
</comment>
<dbReference type="InterPro" id="IPR000276">
    <property type="entry name" value="GPCR_Rhodpsn"/>
</dbReference>
<keyword evidence="4 10" id="KW-1133">Transmembrane helix</keyword>
<dbReference type="InterPro" id="IPR017452">
    <property type="entry name" value="GPCR_Rhodpsn_7TM"/>
</dbReference>
<keyword evidence="8 9" id="KW-0807">Transducer</keyword>
<dbReference type="SUPFAM" id="SSF81321">
    <property type="entry name" value="Family A G protein-coupled receptor-like"/>
    <property type="match status" value="1"/>
</dbReference>
<sequence length="412" mass="46400">FLSLPPFTFSVGVGLFLAAFILLAIVGNILVILSVACNRHLRTVTNYFIVNLAIADLLLSTTVLPFSATLEVLDLWVFGRVFCDIWAAVDVLCCTASIMSLCIISVDRYIGVKHSLKYPAIMTEKKAVVILGLVWLSSVIISVGPLLGWKEEPPESEEFCTITEEPGYALFSSLFSFYLPLLVILVMYFNIYVVARRTTKSLEAGVKKERSKSMEVVLRIHCRNVLEDSLASTKRHTFRSSLSVRLLKFSREKKAAKTLAIVVGVFILCWLPFFFVLSFGKSDGFGPRTFQGLAIRPVGEVGPWPYFYNLWFRRTNPLPTPRRDQAWGYLISNWALPTAQQMVGFTSKFGGPWYSLSLVAFLETFHDQTRLHHQCWKGVCGKNEEEEVEGRRRRTVGSLMLSELGGFLADFS</sequence>
<dbReference type="PROSITE" id="PS00237">
    <property type="entry name" value="G_PROTEIN_RECEP_F1_1"/>
    <property type="match status" value="1"/>
</dbReference>
<dbReference type="Proteomes" id="UP000694406">
    <property type="component" value="Unplaced"/>
</dbReference>
<dbReference type="GO" id="GO:0071880">
    <property type="term" value="P:adenylate cyclase-activating adrenergic receptor signaling pathway"/>
    <property type="evidence" value="ECO:0007669"/>
    <property type="project" value="TreeGrafter"/>
</dbReference>
<feature type="transmembrane region" description="Helical" evidence="10">
    <location>
        <begin position="85"/>
        <end position="106"/>
    </location>
</feature>
<evidence type="ECO:0000313" key="13">
    <source>
        <dbReference type="Proteomes" id="UP000694406"/>
    </source>
</evidence>
<evidence type="ECO:0000259" key="11">
    <source>
        <dbReference type="PROSITE" id="PS50262"/>
    </source>
</evidence>
<evidence type="ECO:0000256" key="8">
    <source>
        <dbReference type="ARBA" id="ARBA00023224"/>
    </source>
</evidence>
<dbReference type="PROSITE" id="PS50262">
    <property type="entry name" value="G_PROTEIN_RECEP_F1_2"/>
    <property type="match status" value="1"/>
</dbReference>
<feature type="transmembrane region" description="Helical" evidence="10">
    <location>
        <begin position="12"/>
        <end position="35"/>
    </location>
</feature>
<proteinExistence type="inferred from homology"/>
<organism evidence="12 13">
    <name type="scientific">Laticauda laticaudata</name>
    <name type="common">Blue-ringed sea krait</name>
    <name type="synonym">Blue-lipped sea krait</name>
    <dbReference type="NCBI Taxonomy" id="8630"/>
    <lineage>
        <taxon>Eukaryota</taxon>
        <taxon>Metazoa</taxon>
        <taxon>Chordata</taxon>
        <taxon>Craniata</taxon>
        <taxon>Vertebrata</taxon>
        <taxon>Euteleostomi</taxon>
        <taxon>Lepidosauria</taxon>
        <taxon>Squamata</taxon>
        <taxon>Bifurcata</taxon>
        <taxon>Unidentata</taxon>
        <taxon>Episquamata</taxon>
        <taxon>Toxicofera</taxon>
        <taxon>Serpentes</taxon>
        <taxon>Colubroidea</taxon>
        <taxon>Elapidae</taxon>
        <taxon>Laticaudinae</taxon>
        <taxon>Laticauda</taxon>
    </lineage>
</organism>
<dbReference type="GO" id="GO:0007267">
    <property type="term" value="P:cell-cell signaling"/>
    <property type="evidence" value="ECO:0007669"/>
    <property type="project" value="TreeGrafter"/>
</dbReference>
<dbReference type="GO" id="GO:0007200">
    <property type="term" value="P:phospholipase C-activating G protein-coupled receptor signaling pathway"/>
    <property type="evidence" value="ECO:0007669"/>
    <property type="project" value="TreeGrafter"/>
</dbReference>
<evidence type="ECO:0000313" key="12">
    <source>
        <dbReference type="Ensembl" id="ENSLLTP00000013262.1"/>
    </source>
</evidence>
<keyword evidence="3 9" id="KW-0812">Transmembrane</keyword>
<dbReference type="PRINTS" id="PR00237">
    <property type="entry name" value="GPCRRHODOPSN"/>
</dbReference>
<comment type="subcellular location">
    <subcellularLocation>
        <location evidence="1">Cell membrane</location>
        <topology evidence="1">Multi-pass membrane protein</topology>
    </subcellularLocation>
</comment>
<evidence type="ECO:0000256" key="9">
    <source>
        <dbReference type="RuleBase" id="RU000688"/>
    </source>
</evidence>
<keyword evidence="7 9" id="KW-0675">Receptor</keyword>
<protein>
    <submittedName>
        <fullName evidence="12">Adrenoceptor alpha 1D</fullName>
    </submittedName>
</protein>
<dbReference type="GO" id="GO:0043410">
    <property type="term" value="P:positive regulation of MAPK cascade"/>
    <property type="evidence" value="ECO:0007669"/>
    <property type="project" value="TreeGrafter"/>
</dbReference>
<dbReference type="GeneTree" id="ENSGT00940000160795"/>
<gene>
    <name evidence="12" type="primary">ADRA1D</name>
</gene>
<dbReference type="Ensembl" id="ENSLLTT00000013773.1">
    <property type="protein sequence ID" value="ENSLLTP00000013262.1"/>
    <property type="gene ID" value="ENSLLTG00000010141.1"/>
</dbReference>
<keyword evidence="5 9" id="KW-0297">G-protein coupled receptor</keyword>
<evidence type="ECO:0000256" key="6">
    <source>
        <dbReference type="ARBA" id="ARBA00023136"/>
    </source>
</evidence>
<feature type="transmembrane region" description="Helical" evidence="10">
    <location>
        <begin position="47"/>
        <end position="65"/>
    </location>
</feature>
<dbReference type="SMART" id="SM01381">
    <property type="entry name" value="7TM_GPCR_Srsx"/>
    <property type="match status" value="1"/>
</dbReference>
<keyword evidence="13" id="KW-1185">Reference proteome</keyword>
<reference evidence="12" key="1">
    <citation type="submission" date="2025-08" db="UniProtKB">
        <authorList>
            <consortium name="Ensembl"/>
        </authorList>
    </citation>
    <scope>IDENTIFICATION</scope>
</reference>
<accession>A0A8C5S725</accession>
<dbReference type="GO" id="GO:0042802">
    <property type="term" value="F:identical protein binding"/>
    <property type="evidence" value="ECO:0007669"/>
    <property type="project" value="Ensembl"/>
</dbReference>
<feature type="transmembrane region" description="Helical" evidence="10">
    <location>
        <begin position="168"/>
        <end position="191"/>
    </location>
</feature>
<feature type="transmembrane region" description="Helical" evidence="10">
    <location>
        <begin position="127"/>
        <end position="148"/>
    </location>
</feature>
<dbReference type="Pfam" id="PF00001">
    <property type="entry name" value="7tm_1"/>
    <property type="match status" value="1"/>
</dbReference>
<evidence type="ECO:0000256" key="10">
    <source>
        <dbReference type="SAM" id="Phobius"/>
    </source>
</evidence>
<keyword evidence="6 10" id="KW-0472">Membrane</keyword>
<evidence type="ECO:0000256" key="1">
    <source>
        <dbReference type="ARBA" id="ARBA00004651"/>
    </source>
</evidence>
<evidence type="ECO:0000256" key="4">
    <source>
        <dbReference type="ARBA" id="ARBA00022989"/>
    </source>
</evidence>
<evidence type="ECO:0000256" key="3">
    <source>
        <dbReference type="ARBA" id="ARBA00022692"/>
    </source>
</evidence>
<dbReference type="Gene3D" id="1.20.1070.10">
    <property type="entry name" value="Rhodopsin 7-helix transmembrane proteins"/>
    <property type="match status" value="1"/>
</dbReference>
<dbReference type="GO" id="GO:0005886">
    <property type="term" value="C:plasma membrane"/>
    <property type="evidence" value="ECO:0007669"/>
    <property type="project" value="UniProtKB-SubCell"/>
</dbReference>
<dbReference type="GO" id="GO:0045907">
    <property type="term" value="P:positive regulation of vasoconstriction"/>
    <property type="evidence" value="ECO:0007669"/>
    <property type="project" value="TreeGrafter"/>
</dbReference>
<feature type="domain" description="G-protein coupled receptors family 1 profile" evidence="11">
    <location>
        <begin position="27"/>
        <end position="276"/>
    </location>
</feature>